<evidence type="ECO:0000256" key="1">
    <source>
        <dbReference type="ARBA" id="ARBA00022485"/>
    </source>
</evidence>
<dbReference type="CDD" id="cd01335">
    <property type="entry name" value="Radical_SAM"/>
    <property type="match status" value="1"/>
</dbReference>
<feature type="binding site" evidence="8">
    <location>
        <begin position="12"/>
        <end position="14"/>
    </location>
    <ligand>
        <name>substrate</name>
    </ligand>
</feature>
<evidence type="ECO:0000256" key="8">
    <source>
        <dbReference type="HAMAP-Rule" id="MF_00917"/>
    </source>
</evidence>
<keyword evidence="4 8" id="KW-0460">Magnesium</keyword>
<dbReference type="GO" id="GO:0051539">
    <property type="term" value="F:4 iron, 4 sulfur cluster binding"/>
    <property type="evidence" value="ECO:0007669"/>
    <property type="project" value="UniProtKB-UniRule"/>
</dbReference>
<comment type="subunit">
    <text evidence="8">Homodimer.</text>
</comment>
<dbReference type="PROSITE" id="PS51918">
    <property type="entry name" value="RADICAL_SAM"/>
    <property type="match status" value="1"/>
</dbReference>
<evidence type="ECO:0000256" key="2">
    <source>
        <dbReference type="ARBA" id="ARBA00022691"/>
    </source>
</evidence>
<comment type="similarity">
    <text evidence="8">Belongs to the radical SAM superfamily. 7-carboxy-7-deazaguanine synthase family.</text>
</comment>
<proteinExistence type="inferred from homology"/>
<dbReference type="Proteomes" id="UP000000483">
    <property type="component" value="Chromosome"/>
</dbReference>
<dbReference type="InterPro" id="IPR013785">
    <property type="entry name" value="Aldolase_TIM"/>
</dbReference>
<feature type="binding site" evidence="8">
    <location>
        <position position="27"/>
    </location>
    <ligand>
        <name>substrate</name>
    </ligand>
</feature>
<evidence type="ECO:0000313" key="11">
    <source>
        <dbReference type="Proteomes" id="UP000000483"/>
    </source>
</evidence>
<dbReference type="OrthoDB" id="9792276at2"/>
<evidence type="ECO:0000256" key="6">
    <source>
        <dbReference type="ARBA" id="ARBA00023014"/>
    </source>
</evidence>
<evidence type="ECO:0000313" key="10">
    <source>
        <dbReference type="EMBL" id="AEB09982.1"/>
    </source>
</evidence>
<comment type="cofactor">
    <cofactor evidence="8">
        <name>Mg(2+)</name>
        <dbReference type="ChEBI" id="CHEBI:18420"/>
    </cofactor>
</comment>
<name>F2NDB6_DESAR</name>
<dbReference type="UniPathway" id="UPA00391"/>
<dbReference type="InterPro" id="IPR024924">
    <property type="entry name" value="7-CO-7-deazaguanine_synth-like"/>
</dbReference>
<evidence type="ECO:0000256" key="7">
    <source>
        <dbReference type="ARBA" id="ARBA00023239"/>
    </source>
</evidence>
<keyword evidence="5 8" id="KW-0408">Iron</keyword>
<gene>
    <name evidence="8" type="primary">queE</name>
    <name evidence="10" type="ordered locus">Desac_2153</name>
</gene>
<dbReference type="SUPFAM" id="SSF102114">
    <property type="entry name" value="Radical SAM enzymes"/>
    <property type="match status" value="1"/>
</dbReference>
<dbReference type="PANTHER" id="PTHR42836">
    <property type="entry name" value="7-CARBOXY-7-DEAZAGUANINE SYNTHASE"/>
    <property type="match status" value="1"/>
</dbReference>
<dbReference type="PANTHER" id="PTHR42836:SF1">
    <property type="entry name" value="7-CARBOXY-7-DEAZAGUANINE SYNTHASE"/>
    <property type="match status" value="1"/>
</dbReference>
<comment type="caution">
    <text evidence="8">Lacks conserved residue(s) required for the propagation of feature annotation.</text>
</comment>
<protein>
    <recommendedName>
        <fullName evidence="8">7-carboxy-7-deazaguanine synthase</fullName>
        <shortName evidence="8">CDG synthase</shortName>
        <ecNumber evidence="8">4.3.99.3</ecNumber>
    </recommendedName>
    <alternativeName>
        <fullName evidence="8">Queuosine biosynthesis protein QueE</fullName>
    </alternativeName>
</protein>
<dbReference type="SFLD" id="SFLDS00029">
    <property type="entry name" value="Radical_SAM"/>
    <property type="match status" value="1"/>
</dbReference>
<evidence type="ECO:0000256" key="3">
    <source>
        <dbReference type="ARBA" id="ARBA00022723"/>
    </source>
</evidence>
<sequence length="213" mass="23791">MALRVCETFISIMGEASFAGLPGFFIRLSGCNLRCRYCDTTYAYAEGVERSLASLLGEAGASGYRLVLVTGGEPLLQEECLVLLSALVERGFTVLLETNGSRPLEAVDPRVHRIIDLKCPGSGMAQHNYLKNLDYLTEKDELKFVVSNRRDFDWAMQVMAASRIWERCTVLFSPVFGLLPPSELAAWILATRLPLRLNLQLHKYIWGPDVKGM</sequence>
<reference evidence="11" key="2">
    <citation type="submission" date="2011-03" db="EMBL/GenBank/DDBJ databases">
        <title>The complete genome of Desulfobacca acetoxidans DSM 11109.</title>
        <authorList>
            <consortium name="US DOE Joint Genome Institute (JGI-PGF)"/>
            <person name="Lucas S."/>
            <person name="Copeland A."/>
            <person name="Lapidus A."/>
            <person name="Bruce D."/>
            <person name="Goodwin L."/>
            <person name="Pitluck S."/>
            <person name="Peters L."/>
            <person name="Kyrpides N."/>
            <person name="Mavromatis K."/>
            <person name="Ivanova N."/>
            <person name="Ovchinnikova G."/>
            <person name="Teshima H."/>
            <person name="Detter J.C."/>
            <person name="Han C."/>
            <person name="Land M."/>
            <person name="Hauser L."/>
            <person name="Markowitz V."/>
            <person name="Cheng J.-F."/>
            <person name="Hugenholtz P."/>
            <person name="Woyke T."/>
            <person name="Wu D."/>
            <person name="Spring S."/>
            <person name="Schueler E."/>
            <person name="Brambilla E."/>
            <person name="Klenk H.-P."/>
            <person name="Eisen J.A."/>
        </authorList>
    </citation>
    <scope>NUCLEOTIDE SEQUENCE [LARGE SCALE GENOMIC DNA]</scope>
    <source>
        <strain evidence="11">ATCC 700848 / DSM 11109 / ASRB2</strain>
    </source>
</reference>
<dbReference type="eggNOG" id="COG0602">
    <property type="taxonomic scope" value="Bacteria"/>
</dbReference>
<dbReference type="GO" id="GO:0008616">
    <property type="term" value="P:tRNA queuosine(34) biosynthetic process"/>
    <property type="evidence" value="ECO:0007669"/>
    <property type="project" value="UniProtKB-UniRule"/>
</dbReference>
<feature type="binding site" evidence="8">
    <location>
        <position position="40"/>
    </location>
    <ligand>
        <name>Mg(2+)</name>
        <dbReference type="ChEBI" id="CHEBI:18420"/>
    </ligand>
</feature>
<evidence type="ECO:0000256" key="5">
    <source>
        <dbReference type="ARBA" id="ARBA00023004"/>
    </source>
</evidence>
<accession>F2NDB6</accession>
<keyword evidence="2 8" id="KW-0949">S-adenosyl-L-methionine</keyword>
<keyword evidence="8" id="KW-0671">Queuosine biosynthesis</keyword>
<keyword evidence="11" id="KW-1185">Reference proteome</keyword>
<dbReference type="InterPro" id="IPR058240">
    <property type="entry name" value="rSAM_sf"/>
</dbReference>
<feature type="binding site" evidence="8">
    <location>
        <position position="38"/>
    </location>
    <ligand>
        <name>[4Fe-4S] cluster</name>
        <dbReference type="ChEBI" id="CHEBI:49883"/>
        <note>4Fe-4S-S-AdoMet</note>
    </ligand>
</feature>
<comment type="cofactor">
    <cofactor evidence="8">
        <name>S-adenosyl-L-methionine</name>
        <dbReference type="ChEBI" id="CHEBI:59789"/>
    </cofactor>
    <text evidence="8">Binds 1 S-adenosyl-L-methionine per subunit.</text>
</comment>
<keyword evidence="3 8" id="KW-0479">Metal-binding</keyword>
<evidence type="ECO:0000259" key="9">
    <source>
        <dbReference type="PROSITE" id="PS51918"/>
    </source>
</evidence>
<keyword evidence="1 8" id="KW-0004">4Fe-4S</keyword>
<keyword evidence="6 8" id="KW-0411">Iron-sulfur</keyword>
<dbReference type="InterPro" id="IPR007197">
    <property type="entry name" value="rSAM"/>
</dbReference>
<dbReference type="EC" id="4.3.99.3" evidence="8"/>
<reference evidence="10 11" key="1">
    <citation type="journal article" date="2011" name="Stand. Genomic Sci.">
        <title>Complete genome sequence of the acetate-degrading sulfate reducer Desulfobacca acetoxidans type strain (ASRB2).</title>
        <authorList>
            <person name="Goker M."/>
            <person name="Teshima H."/>
            <person name="Lapidus A."/>
            <person name="Nolan M."/>
            <person name="Lucas S."/>
            <person name="Hammon N."/>
            <person name="Deshpande S."/>
            <person name="Cheng J.F."/>
            <person name="Tapia R."/>
            <person name="Han C."/>
            <person name="Goodwin L."/>
            <person name="Pitluck S."/>
            <person name="Huntemann M."/>
            <person name="Liolios K."/>
            <person name="Ivanova N."/>
            <person name="Pagani I."/>
            <person name="Mavromatis K."/>
            <person name="Ovchinikova G."/>
            <person name="Pati A."/>
            <person name="Chen A."/>
            <person name="Palaniappan K."/>
            <person name="Land M."/>
            <person name="Hauser L."/>
            <person name="Brambilla E.M."/>
            <person name="Rohde M."/>
            <person name="Spring S."/>
            <person name="Detter J.C."/>
            <person name="Woyke T."/>
            <person name="Bristow J."/>
            <person name="Eisen J.A."/>
            <person name="Markowitz V."/>
            <person name="Hugenholtz P."/>
            <person name="Kyrpides N.C."/>
            <person name="Klenk H.P."/>
        </authorList>
    </citation>
    <scope>NUCLEOTIDE SEQUENCE [LARGE SCALE GENOMIC DNA]</scope>
    <source>
        <strain evidence="11">ATCC 700848 / DSM 11109 / ASRB2</strain>
    </source>
</reference>
<dbReference type="HAMAP" id="MF_00917">
    <property type="entry name" value="QueE"/>
    <property type="match status" value="1"/>
</dbReference>
<comment type="catalytic activity">
    <reaction evidence="8">
        <text>6-carboxy-5,6,7,8-tetrahydropterin + H(+) = 7-carboxy-7-carbaguanine + NH4(+)</text>
        <dbReference type="Rhea" id="RHEA:27974"/>
        <dbReference type="ChEBI" id="CHEBI:15378"/>
        <dbReference type="ChEBI" id="CHEBI:28938"/>
        <dbReference type="ChEBI" id="CHEBI:61032"/>
        <dbReference type="ChEBI" id="CHEBI:61036"/>
        <dbReference type="EC" id="4.3.99.3"/>
    </reaction>
</comment>
<dbReference type="HOGENOM" id="CLU_066739_2_0_7"/>
<feature type="binding site" evidence="8">
    <location>
        <position position="35"/>
    </location>
    <ligand>
        <name>[4Fe-4S] cluster</name>
        <dbReference type="ChEBI" id="CHEBI:49883"/>
        <note>4Fe-4S-S-AdoMet</note>
    </ligand>
</feature>
<dbReference type="Pfam" id="PF04055">
    <property type="entry name" value="Radical_SAM"/>
    <property type="match status" value="1"/>
</dbReference>
<organism evidence="10 11">
    <name type="scientific">Desulfobacca acetoxidans (strain ATCC 700848 / DSM 11109 / ASRB2)</name>
    <dbReference type="NCBI Taxonomy" id="880072"/>
    <lineage>
        <taxon>Bacteria</taxon>
        <taxon>Pseudomonadati</taxon>
        <taxon>Thermodesulfobacteriota</taxon>
        <taxon>Desulfobaccia</taxon>
        <taxon>Desulfobaccales</taxon>
        <taxon>Desulfobaccaceae</taxon>
        <taxon>Desulfobacca</taxon>
    </lineage>
</organism>
<comment type="cofactor">
    <cofactor evidence="8">
        <name>[4Fe-4S] cluster</name>
        <dbReference type="ChEBI" id="CHEBI:49883"/>
    </cofactor>
    <text evidence="8">Binds 1 [4Fe-4S] cluster. The cluster is coordinated with 3 cysteines and an exchangeable S-adenosyl-L-methionine.</text>
</comment>
<feature type="binding site" evidence="8">
    <location>
        <position position="31"/>
    </location>
    <ligand>
        <name>[4Fe-4S] cluster</name>
        <dbReference type="ChEBI" id="CHEBI:49883"/>
        <note>4Fe-4S-S-AdoMet</note>
    </ligand>
</feature>
<dbReference type="Gene3D" id="3.20.20.70">
    <property type="entry name" value="Aldolase class I"/>
    <property type="match status" value="1"/>
</dbReference>
<dbReference type="PIRSF" id="PIRSF000370">
    <property type="entry name" value="QueE"/>
    <property type="match status" value="1"/>
</dbReference>
<dbReference type="AlphaFoldDB" id="F2NDB6"/>
<dbReference type="EMBL" id="CP002629">
    <property type="protein sequence ID" value="AEB09982.1"/>
    <property type="molecule type" value="Genomic_DNA"/>
</dbReference>
<dbReference type="GO" id="GO:0000287">
    <property type="term" value="F:magnesium ion binding"/>
    <property type="evidence" value="ECO:0007669"/>
    <property type="project" value="UniProtKB-UniRule"/>
</dbReference>
<keyword evidence="7 8" id="KW-0456">Lyase</keyword>
<feature type="binding site" evidence="8">
    <location>
        <position position="72"/>
    </location>
    <ligand>
        <name>S-adenosyl-L-methionine</name>
        <dbReference type="ChEBI" id="CHEBI:59789"/>
    </ligand>
</feature>
<dbReference type="STRING" id="880072.Desac_2153"/>
<dbReference type="RefSeq" id="WP_013707091.1">
    <property type="nucleotide sequence ID" value="NC_015388.1"/>
</dbReference>
<feature type="binding site" evidence="8">
    <location>
        <position position="70"/>
    </location>
    <ligand>
        <name>substrate</name>
    </ligand>
</feature>
<dbReference type="KEGG" id="dao:Desac_2153"/>
<feature type="binding site" evidence="8">
    <location>
        <begin position="37"/>
        <end position="39"/>
    </location>
    <ligand>
        <name>S-adenosyl-L-methionine</name>
        <dbReference type="ChEBI" id="CHEBI:59789"/>
    </ligand>
</feature>
<dbReference type="GO" id="GO:1904047">
    <property type="term" value="F:S-adenosyl-L-methionine binding"/>
    <property type="evidence" value="ECO:0007669"/>
    <property type="project" value="UniProtKB-UniRule"/>
</dbReference>
<evidence type="ECO:0000256" key="4">
    <source>
        <dbReference type="ARBA" id="ARBA00022842"/>
    </source>
</evidence>
<comment type="pathway">
    <text evidence="8">Purine metabolism; 7-cyano-7-deazaguanine biosynthesis.</text>
</comment>
<dbReference type="GO" id="GO:0016840">
    <property type="term" value="F:carbon-nitrogen lyase activity"/>
    <property type="evidence" value="ECO:0007669"/>
    <property type="project" value="UniProtKB-UniRule"/>
</dbReference>
<comment type="function">
    <text evidence="8">Catalyzes the complex heterocyclic radical-mediated conversion of 6-carboxy-5,6,7,8-tetrahydropterin (CPH4) to 7-carboxy-7-deazaguanine (CDG), a step common to the biosynthetic pathways of all 7-deazapurine-containing compounds.</text>
</comment>
<feature type="domain" description="Radical SAM core" evidence="9">
    <location>
        <begin position="18"/>
        <end position="208"/>
    </location>
</feature>